<dbReference type="AlphaFoldDB" id="A0A8H2XUS1"/>
<sequence length="210" mass="22304">MSQLQFPPPSSWIPDLVTPHPNSWVAFIASIFRVMAYMILTPIIIFTLTDIAAWAVARTLGASLDIAENTAPSKPKETRVDNPVQPAIKTGKHSETAKVDSIPQLDLPRSPPTFVTDLRFTTPGEANYELSGLFSPPISRAGSPGVSLSSRRLRSSSASLSAVGSDSEGTSSEGRLSMRPSLGMTPMGDGLRAPEGNAARRRAGRGSSDS</sequence>
<protein>
    <recommendedName>
        <fullName evidence="6">Transmembrane protein</fullName>
    </recommendedName>
</protein>
<feature type="transmembrane region" description="Helical" evidence="2">
    <location>
        <begin position="24"/>
        <end position="48"/>
    </location>
</feature>
<feature type="compositionally biased region" description="Low complexity" evidence="1">
    <location>
        <begin position="142"/>
        <end position="167"/>
    </location>
</feature>
<name>A0A8H2XUS1_9AGAM</name>
<dbReference type="EMBL" id="CAJNJQ010006302">
    <property type="protein sequence ID" value="CAE7226118.1"/>
    <property type="molecule type" value="Genomic_DNA"/>
</dbReference>
<evidence type="ECO:0000313" key="5">
    <source>
        <dbReference type="Proteomes" id="UP000663850"/>
    </source>
</evidence>
<evidence type="ECO:0000313" key="4">
    <source>
        <dbReference type="EMBL" id="CAE7226118.1"/>
    </source>
</evidence>
<evidence type="ECO:0000256" key="1">
    <source>
        <dbReference type="SAM" id="MobiDB-lite"/>
    </source>
</evidence>
<dbReference type="Proteomes" id="UP000663827">
    <property type="component" value="Unassembled WGS sequence"/>
</dbReference>
<comment type="caution">
    <text evidence="3">The sequence shown here is derived from an EMBL/GenBank/DDBJ whole genome shotgun (WGS) entry which is preliminary data.</text>
</comment>
<keyword evidence="2" id="KW-0812">Transmembrane</keyword>
<evidence type="ECO:0000313" key="3">
    <source>
        <dbReference type="EMBL" id="CAE6434586.1"/>
    </source>
</evidence>
<dbReference type="Proteomes" id="UP000663850">
    <property type="component" value="Unassembled WGS sequence"/>
</dbReference>
<feature type="region of interest" description="Disordered" evidence="1">
    <location>
        <begin position="132"/>
        <end position="210"/>
    </location>
</feature>
<gene>
    <name evidence="4" type="ORF">RDB_LOCUS175444</name>
    <name evidence="3" type="ORF">RDB_LOCUS22404</name>
</gene>
<keyword evidence="2" id="KW-0472">Membrane</keyword>
<feature type="region of interest" description="Disordered" evidence="1">
    <location>
        <begin position="71"/>
        <end position="98"/>
    </location>
</feature>
<evidence type="ECO:0000256" key="2">
    <source>
        <dbReference type="SAM" id="Phobius"/>
    </source>
</evidence>
<dbReference type="EMBL" id="CAJMWZ010001310">
    <property type="protein sequence ID" value="CAE6434586.1"/>
    <property type="molecule type" value="Genomic_DNA"/>
</dbReference>
<proteinExistence type="predicted"/>
<organism evidence="3 5">
    <name type="scientific">Rhizoctonia solani</name>
    <dbReference type="NCBI Taxonomy" id="456999"/>
    <lineage>
        <taxon>Eukaryota</taxon>
        <taxon>Fungi</taxon>
        <taxon>Dikarya</taxon>
        <taxon>Basidiomycota</taxon>
        <taxon>Agaricomycotina</taxon>
        <taxon>Agaricomycetes</taxon>
        <taxon>Cantharellales</taxon>
        <taxon>Ceratobasidiaceae</taxon>
        <taxon>Rhizoctonia</taxon>
    </lineage>
</organism>
<keyword evidence="2" id="KW-1133">Transmembrane helix</keyword>
<evidence type="ECO:0008006" key="6">
    <source>
        <dbReference type="Google" id="ProtNLM"/>
    </source>
</evidence>
<reference evidence="3" key="1">
    <citation type="submission" date="2021-01" db="EMBL/GenBank/DDBJ databases">
        <authorList>
            <person name="Kaushik A."/>
        </authorList>
    </citation>
    <scope>NUCLEOTIDE SEQUENCE</scope>
    <source>
        <strain evidence="4">AG5</strain>
        <strain evidence="3">Type strain: AG8-Rh-89/</strain>
    </source>
</reference>
<accession>A0A8H2XUS1</accession>